<feature type="compositionally biased region" description="Basic and acidic residues" evidence="6">
    <location>
        <begin position="109"/>
        <end position="126"/>
    </location>
</feature>
<feature type="compositionally biased region" description="Basic residues" evidence="6">
    <location>
        <begin position="503"/>
        <end position="512"/>
    </location>
</feature>
<feature type="region of interest" description="Disordered" evidence="6">
    <location>
        <begin position="876"/>
        <end position="942"/>
    </location>
</feature>
<feature type="compositionally biased region" description="Basic residues" evidence="6">
    <location>
        <begin position="145"/>
        <end position="165"/>
    </location>
</feature>
<evidence type="ECO:0000256" key="4">
    <source>
        <dbReference type="ARBA" id="ARBA00022833"/>
    </source>
</evidence>
<feature type="compositionally biased region" description="Basic residues" evidence="6">
    <location>
        <begin position="321"/>
        <end position="337"/>
    </location>
</feature>
<evidence type="ECO:0000256" key="2">
    <source>
        <dbReference type="ARBA" id="ARBA00022737"/>
    </source>
</evidence>
<feature type="compositionally biased region" description="Polar residues" evidence="6">
    <location>
        <begin position="1566"/>
        <end position="1599"/>
    </location>
</feature>
<keyword evidence="1" id="KW-0479">Metal-binding</keyword>
<keyword evidence="3 5" id="KW-0863">Zinc-finger</keyword>
<evidence type="ECO:0000256" key="6">
    <source>
        <dbReference type="SAM" id="MobiDB-lite"/>
    </source>
</evidence>
<dbReference type="PROSITE" id="PS50157">
    <property type="entry name" value="ZINC_FINGER_C2H2_2"/>
    <property type="match status" value="1"/>
</dbReference>
<feature type="region of interest" description="Disordered" evidence="6">
    <location>
        <begin position="107"/>
        <end position="193"/>
    </location>
</feature>
<dbReference type="PANTHER" id="PTHR24408">
    <property type="entry name" value="ZINC FINGER PROTEIN"/>
    <property type="match status" value="1"/>
</dbReference>
<evidence type="ECO:0000259" key="7">
    <source>
        <dbReference type="PROSITE" id="PS50157"/>
    </source>
</evidence>
<feature type="region of interest" description="Disordered" evidence="6">
    <location>
        <begin position="446"/>
        <end position="466"/>
    </location>
</feature>
<feature type="compositionally biased region" description="Polar residues" evidence="6">
    <location>
        <begin position="1268"/>
        <end position="1277"/>
    </location>
</feature>
<evidence type="ECO:0000313" key="8">
    <source>
        <dbReference type="EMBL" id="CAD7440485.1"/>
    </source>
</evidence>
<evidence type="ECO:0000256" key="1">
    <source>
        <dbReference type="ARBA" id="ARBA00022723"/>
    </source>
</evidence>
<feature type="region of interest" description="Disordered" evidence="6">
    <location>
        <begin position="1550"/>
        <end position="1599"/>
    </location>
</feature>
<keyword evidence="2" id="KW-0677">Repeat</keyword>
<sequence>MGPETDSLIKITMDETSPGTGKASVTNTEKSLEKFHKMEVYLPVLELMINNLYNQTDNKHAAQLQKITHLKELIINKKFTKLDALKKCESVLRNFWNNFGNRLGPMPERVFDDDSSIRKESSDKKKNYISKAMLQKSPPRSSRSPPRRLRSPPRRPRSPPRHSRSPPKSSTASVKIDSDSKQDGCSSDDLNSPLNSLYGAVIAAKTGRGYGPQKFKIPKRPQEPLPNKQKTQVSSDEVPQSKVTDSEDASNKSVTESEAQECIGEKKLLEELVGEDGEETPILKKSRRKEDGLPDTESVVTELYTEERIQGDESDITRNIKPTKRGKAKKKQIKKLKKETTAVGAELNDEDALETTSESSDIHPTRKKFKKRNSLELLQEDVKDMFISDDVLTANGYRTCRLSKEILDEMRSEKVSKVEVDEINTCTEKLSQVKVKAKYKSKKVKKIETGDEGNVSSGETDSSCLTSKDFDSSQELGIKVKDKSKKKSVATKANKKTLTAKAKSPRKKKKLSLKNENNIDEEANLRAPMVETAIQEEMVVSCKSLESQDHLPIIKDANIVDKVITDKSSNLCSDTGTKKPKQKKTPNRKTSLVKLKKPVEKSVSDWETKSSTKVDQDPLKISSLSSVETSVSDSVDDHTKSKTRSAQNPKLTKQLINNLNKLGKLKGATFAKKSNKKFISEKSELPGTSDSVAPVGESNMESSVFISKKTDEVCSEAEKSNSNAVLLCKDSLNRSGLNSVISWLLEGQDKIHTLEKSTNEDETALFVNIPTVTYNTRHKKIANKSELLKDSQRDSLLEGSSKNSATLFHNDIDSVSQLLSGSIPTECKVDESNFGIDDRMSQELNSFPGELTARSMALDDEKNHLVSRLKREMQNRRALNLQNSEDEDATAIDKNGNKSSCISDELPENVVSKVESTPLPSILGEDLDDSIPSQNSNKDFTAPLSHPSQDFTVPVTQPSQDVTLPLAHPSQDVMVLAAYPSQDVTVLVPHQSQDVTVPVAHTSQDITVPVAHTSQDITVPVAHTSQDIIAPIAYPIQDITVPLYHSNQDVSDPLTLSSPSEDIDVTHSAPVFRIRVKRLPGDMLSFAKDNLSTPLDINETSNENNEDTDVDVEGLTIDEEAFSPAQVSLDCSDSVFSEQDLQQEPDNGQSVEDNFLPILIESVTSLNPDASSSTFDNLESELTSPSKEIFDHSYARPTFSLADGEIVAVENTFLLKQSSTTRPSLLKLNPPVGVAVASTSKSACTVNKATLSEKAGGAGNQRRKLQHKSSQAPSYSKSQKMPEVYNIMLEPRKLRHLYKCMGQTCSYTTNVTKNYIAHCKEHEEMRKKPLRKQKGIDWRQCAYCCVNLKTVDELVDHIQSTHGHCLFQCTYCFFRAMSQSYVVLHQNTSHTGEQLAITMCKVVKNISERIDLIKERNEVVLPYICKQGTCNERFYIHKDFYNHLTRQHSQLTMYSCHLCESTSFKPDTLMTHYKLHSYCFYQCMYCVHGGDTKEDMHHHLCNFHPNQPSTVLVRLFQTKDQSSAKNQVEDLITIDLDQEVVFNGMLLMPTPSPIETDEDSEDENDMLNSPTELAHNSDSSATVFVDQSDSSDSPELSTNLVQKSNTLNKINTIGLTRIQNSKIISVGNNPVAGSVFKKQNINKAWKTGSANNKQLKKNTLVIPNNTTEVPFDYKNVDLAEISRTGLTGLDLYLCGNVGCTYAGPTAANLKDHIYICDFARDSRNLVCKHCRRGFKQTHTLVEHALIYSSGNTQFKSQVKQPMRIASFSNSSTSNVTKTSYGPNDVHQLPMNAIFPQPISCAVCQFSTKVRVNLVRHLELHSSSNLSVAAVPSDCPVNPVPCLDKKELMFDKMVNLAASSHLRGEHKSDNTLSQEDEAKIPKYIPEHMRYVCGVTNCKYMACDETMLRYHIRALHCDEMSYKCPHCEEHVLDKTKVAVSIERLSAHLKMHDSHLDGTAHQETAHIHQRTAYQGDGTFKKQRKGLLETAHRVRHTDGTPTRDGTPERNGAEDLLETACSQETMSRTDKWSTETVTII</sequence>
<dbReference type="GO" id="GO:0000981">
    <property type="term" value="F:DNA-binding transcription factor activity, RNA polymerase II-specific"/>
    <property type="evidence" value="ECO:0007669"/>
    <property type="project" value="TreeGrafter"/>
</dbReference>
<proteinExistence type="predicted"/>
<feature type="compositionally biased region" description="Basic residues" evidence="6">
    <location>
        <begin position="578"/>
        <end position="587"/>
    </location>
</feature>
<keyword evidence="4" id="KW-0862">Zinc</keyword>
<dbReference type="SMART" id="SM00355">
    <property type="entry name" value="ZnF_C2H2"/>
    <property type="match status" value="11"/>
</dbReference>
<gene>
    <name evidence="8" type="ORF">TBIB3V08_LOCUS2992</name>
</gene>
<reference evidence="8" key="1">
    <citation type="submission" date="2020-11" db="EMBL/GenBank/DDBJ databases">
        <authorList>
            <person name="Tran Van P."/>
        </authorList>
    </citation>
    <scope>NUCLEOTIDE SEQUENCE</scope>
</reference>
<feature type="compositionally biased region" description="Polar residues" evidence="6">
    <location>
        <begin position="228"/>
        <end position="243"/>
    </location>
</feature>
<feature type="region of interest" description="Disordered" evidence="6">
    <location>
        <begin position="1255"/>
        <end position="1277"/>
    </location>
</feature>
<feature type="compositionally biased region" description="Acidic residues" evidence="6">
    <location>
        <begin position="1555"/>
        <end position="1565"/>
    </location>
</feature>
<feature type="compositionally biased region" description="Basic and acidic residues" evidence="6">
    <location>
        <begin position="305"/>
        <end position="318"/>
    </location>
</feature>
<feature type="compositionally biased region" description="Basic and acidic residues" evidence="6">
    <location>
        <begin position="597"/>
        <end position="618"/>
    </location>
</feature>
<dbReference type="InterPro" id="IPR013087">
    <property type="entry name" value="Znf_C2H2_type"/>
</dbReference>
<dbReference type="GO" id="GO:0043565">
    <property type="term" value="F:sequence-specific DNA binding"/>
    <property type="evidence" value="ECO:0007669"/>
    <property type="project" value="TreeGrafter"/>
</dbReference>
<dbReference type="PANTHER" id="PTHR24408:SF58">
    <property type="entry name" value="TRANSCRIPTION FACTOR (TFIIIA), PUTATIVE (AFU_ORTHOLOGUE AFUA_1G05150)-RELATED"/>
    <property type="match status" value="1"/>
</dbReference>
<feature type="region of interest" description="Disordered" evidence="6">
    <location>
        <begin position="569"/>
        <end position="649"/>
    </location>
</feature>
<feature type="region of interest" description="Disordered" evidence="6">
    <location>
        <begin position="211"/>
        <end position="369"/>
    </location>
</feature>
<dbReference type="GO" id="GO:0008270">
    <property type="term" value="F:zinc ion binding"/>
    <property type="evidence" value="ECO:0007669"/>
    <property type="project" value="UniProtKB-KW"/>
</dbReference>
<feature type="compositionally biased region" description="Polar residues" evidence="6">
    <location>
        <begin position="454"/>
        <end position="466"/>
    </location>
</feature>
<protein>
    <recommendedName>
        <fullName evidence="7">C2H2-type domain-containing protein</fullName>
    </recommendedName>
</protein>
<feature type="compositionally biased region" description="Basic residues" evidence="6">
    <location>
        <begin position="482"/>
        <end position="495"/>
    </location>
</feature>
<name>A0A7R9ESD4_9NEOP</name>
<evidence type="ECO:0000256" key="5">
    <source>
        <dbReference type="PROSITE-ProRule" id="PRU00042"/>
    </source>
</evidence>
<feature type="domain" description="C2H2-type" evidence="7">
    <location>
        <begin position="1367"/>
        <end position="1395"/>
    </location>
</feature>
<organism evidence="8">
    <name type="scientific">Timema bartmani</name>
    <dbReference type="NCBI Taxonomy" id="61472"/>
    <lineage>
        <taxon>Eukaryota</taxon>
        <taxon>Metazoa</taxon>
        <taxon>Ecdysozoa</taxon>
        <taxon>Arthropoda</taxon>
        <taxon>Hexapoda</taxon>
        <taxon>Insecta</taxon>
        <taxon>Pterygota</taxon>
        <taxon>Neoptera</taxon>
        <taxon>Polyneoptera</taxon>
        <taxon>Phasmatodea</taxon>
        <taxon>Timematodea</taxon>
        <taxon>Timematoidea</taxon>
        <taxon>Timematidae</taxon>
        <taxon>Timema</taxon>
    </lineage>
</organism>
<dbReference type="GO" id="GO:0005634">
    <property type="term" value="C:nucleus"/>
    <property type="evidence" value="ECO:0007669"/>
    <property type="project" value="TreeGrafter"/>
</dbReference>
<feature type="region of interest" description="Disordered" evidence="6">
    <location>
        <begin position="479"/>
        <end position="521"/>
    </location>
</feature>
<feature type="compositionally biased region" description="Low complexity" evidence="6">
    <location>
        <begin position="620"/>
        <end position="633"/>
    </location>
</feature>
<evidence type="ECO:0000256" key="3">
    <source>
        <dbReference type="ARBA" id="ARBA00022771"/>
    </source>
</evidence>
<accession>A0A7R9ESD4</accession>
<dbReference type="EMBL" id="OD564992">
    <property type="protein sequence ID" value="CAD7440485.1"/>
    <property type="molecule type" value="Genomic_DNA"/>
</dbReference>